<dbReference type="Pfam" id="PF05013">
    <property type="entry name" value="FGase"/>
    <property type="match status" value="1"/>
</dbReference>
<protein>
    <recommendedName>
        <fullName evidence="3">N-formylglutamate amidohydrolase</fullName>
    </recommendedName>
</protein>
<proteinExistence type="predicted"/>
<name>A0A1F8H9R3_9BACT</name>
<accession>A0A1F8H9R3</accession>
<organism evidence="1 2">
    <name type="scientific">Candidatus Yanofskybacteria bacterium RIFCSPLOWO2_02_FULL_47_9b</name>
    <dbReference type="NCBI Taxonomy" id="1802708"/>
    <lineage>
        <taxon>Bacteria</taxon>
        <taxon>Candidatus Yanofskyibacteriota</taxon>
    </lineage>
</organism>
<reference evidence="1 2" key="1">
    <citation type="journal article" date="2016" name="Nat. Commun.">
        <title>Thousands of microbial genomes shed light on interconnected biogeochemical processes in an aquifer system.</title>
        <authorList>
            <person name="Anantharaman K."/>
            <person name="Brown C.T."/>
            <person name="Hug L.A."/>
            <person name="Sharon I."/>
            <person name="Castelle C.J."/>
            <person name="Probst A.J."/>
            <person name="Thomas B.C."/>
            <person name="Singh A."/>
            <person name="Wilkins M.J."/>
            <person name="Karaoz U."/>
            <person name="Brodie E.L."/>
            <person name="Williams K.H."/>
            <person name="Hubbard S.S."/>
            <person name="Banfield J.F."/>
        </authorList>
    </citation>
    <scope>NUCLEOTIDE SEQUENCE [LARGE SCALE GENOMIC DNA]</scope>
</reference>
<sequence length="261" mass="30260">MYFEVSNNENSSIICNVPHAGTAIPEEFRKSFVLTQEELDTEAEYMADKHTDVLYSELLYVSSFIMSKISRIVVDIERFQNEEDEPMAKVGMSAFYTRTSSGMALRNISQEMKNILERIYNDYHDSFADTVDLVLKKNNLALIVDCHSFPSVPRIYESDQKSERPDICIGTDEYHTPQKMTYLLKKNLEDVGYSVKINTPFSGSIVPTRYYQKDRRVLSIMVEVNRTLYMNEENFKKLKNISEVGRTVSRCIIKSLNQFLE</sequence>
<dbReference type="Gene3D" id="3.40.630.40">
    <property type="entry name" value="Zn-dependent exopeptidases"/>
    <property type="match status" value="1"/>
</dbReference>
<comment type="caution">
    <text evidence="1">The sequence shown here is derived from an EMBL/GenBank/DDBJ whole genome shotgun (WGS) entry which is preliminary data.</text>
</comment>
<dbReference type="AlphaFoldDB" id="A0A1F8H9R3"/>
<dbReference type="EMBL" id="MGKW01000021">
    <property type="protein sequence ID" value="OGN33910.1"/>
    <property type="molecule type" value="Genomic_DNA"/>
</dbReference>
<gene>
    <name evidence="1" type="ORF">A3I39_01460</name>
</gene>
<evidence type="ECO:0000313" key="1">
    <source>
        <dbReference type="EMBL" id="OGN33910.1"/>
    </source>
</evidence>
<dbReference type="SUPFAM" id="SSF53187">
    <property type="entry name" value="Zn-dependent exopeptidases"/>
    <property type="match status" value="1"/>
</dbReference>
<evidence type="ECO:0008006" key="3">
    <source>
        <dbReference type="Google" id="ProtNLM"/>
    </source>
</evidence>
<dbReference type="Proteomes" id="UP000178155">
    <property type="component" value="Unassembled WGS sequence"/>
</dbReference>
<dbReference type="InterPro" id="IPR007709">
    <property type="entry name" value="N-FG_amidohydro"/>
</dbReference>
<evidence type="ECO:0000313" key="2">
    <source>
        <dbReference type="Proteomes" id="UP000178155"/>
    </source>
</evidence>